<dbReference type="CDD" id="cd00180">
    <property type="entry name" value="PKc"/>
    <property type="match status" value="1"/>
</dbReference>
<dbReference type="GO" id="GO:0005524">
    <property type="term" value="F:ATP binding"/>
    <property type="evidence" value="ECO:0007669"/>
    <property type="project" value="InterPro"/>
</dbReference>
<dbReference type="PANTHER" id="PTHR44167:SF24">
    <property type="entry name" value="SERINE_THREONINE-PROTEIN KINASE CHK2"/>
    <property type="match status" value="1"/>
</dbReference>
<accession>A0A1V0SB50</accession>
<feature type="domain" description="Protein kinase" evidence="1">
    <location>
        <begin position="3"/>
        <end position="268"/>
    </location>
</feature>
<organism evidence="2">
    <name type="scientific">Catovirus CTV1</name>
    <dbReference type="NCBI Taxonomy" id="1977631"/>
    <lineage>
        <taxon>Viruses</taxon>
        <taxon>Varidnaviria</taxon>
        <taxon>Bamfordvirae</taxon>
        <taxon>Nucleocytoviricota</taxon>
        <taxon>Megaviricetes</taxon>
        <taxon>Imitervirales</taxon>
        <taxon>Mimiviridae</taxon>
        <taxon>Klosneuvirinae</taxon>
        <taxon>Catovirus</taxon>
    </lineage>
</organism>
<keyword evidence="2" id="KW-0808">Transferase</keyword>
<dbReference type="SUPFAM" id="SSF56112">
    <property type="entry name" value="Protein kinase-like (PK-like)"/>
    <property type="match status" value="1"/>
</dbReference>
<protein>
    <submittedName>
        <fullName evidence="2">Serine/threonine protein kinase</fullName>
    </submittedName>
</protein>
<gene>
    <name evidence="2" type="ORF">Catovirus_1_976</name>
</gene>
<dbReference type="PROSITE" id="PS00109">
    <property type="entry name" value="PROTEIN_KINASE_TYR"/>
    <property type="match status" value="1"/>
</dbReference>
<sequence length="461" mass="54153">MSTKNYEYIDEGADGIIYWVGNSKEFYIKKKMFYLGEVDITPSIINELVILNKKNYTNITKMRGCSLTTSEKGSEFNINMPYCGETLLSFLLKKEINKNQINQIIYQISKAVYDLHRNNYVHGDLSLKNILVLERNGNIKVTLIDFSSTTKKQRYYNSEYRPTAYICPLELLDKTENKFSKTDSRSIDIFSLGCIFYFLLTKYLLFEGIDAESQHNDIMKKMESNNIASLFEATDNDDLMKDIKSMIQLNPSKRPKMSTIFEKVKEYTKYKKTETKKKYTDVKIQKNTIEIDDKISLVVIVLEYCMINNISYETIFLTINNLAKIKKYNYYTAIVLFWISVNIVENKCISATEIMLLVKKRIPKFEKSNKELINFKIKLIKKLGYKIDEPTIYEYVYKYDTNHRKNIIKEGLYVIVFTDKVNFNKTEVKKLSIKSVKKYDEIDSYENVKNLIELAFEKSSF</sequence>
<evidence type="ECO:0000259" key="1">
    <source>
        <dbReference type="PROSITE" id="PS50011"/>
    </source>
</evidence>
<evidence type="ECO:0000313" key="2">
    <source>
        <dbReference type="EMBL" id="ARF08926.1"/>
    </source>
</evidence>
<dbReference type="PROSITE" id="PS50011">
    <property type="entry name" value="PROTEIN_KINASE_DOM"/>
    <property type="match status" value="1"/>
</dbReference>
<dbReference type="InterPro" id="IPR008266">
    <property type="entry name" value="Tyr_kinase_AS"/>
</dbReference>
<reference evidence="2" key="1">
    <citation type="journal article" date="2017" name="Science">
        <title>Giant viruses with an expanded complement of translation system components.</title>
        <authorList>
            <person name="Schulz F."/>
            <person name="Yutin N."/>
            <person name="Ivanova N.N."/>
            <person name="Ortega D.R."/>
            <person name="Lee T.K."/>
            <person name="Vierheilig J."/>
            <person name="Daims H."/>
            <person name="Horn M."/>
            <person name="Wagner M."/>
            <person name="Jensen G.J."/>
            <person name="Kyrpides N.C."/>
            <person name="Koonin E.V."/>
            <person name="Woyke T."/>
        </authorList>
    </citation>
    <scope>NUCLEOTIDE SEQUENCE</scope>
    <source>
        <strain evidence="2">CTV1</strain>
    </source>
</reference>
<keyword evidence="2" id="KW-0723">Serine/threonine-protein kinase</keyword>
<dbReference type="InterPro" id="IPR011009">
    <property type="entry name" value="Kinase-like_dom_sf"/>
</dbReference>
<proteinExistence type="predicted"/>
<dbReference type="InterPro" id="IPR000719">
    <property type="entry name" value="Prot_kinase_dom"/>
</dbReference>
<dbReference type="Gene3D" id="1.10.510.10">
    <property type="entry name" value="Transferase(Phosphotransferase) domain 1"/>
    <property type="match status" value="1"/>
</dbReference>
<dbReference type="Pfam" id="PF00069">
    <property type="entry name" value="Pkinase"/>
    <property type="match status" value="1"/>
</dbReference>
<dbReference type="EMBL" id="KY684083">
    <property type="protein sequence ID" value="ARF08926.1"/>
    <property type="molecule type" value="Genomic_DNA"/>
</dbReference>
<keyword evidence="2" id="KW-0418">Kinase</keyword>
<name>A0A1V0SB50_9VIRU</name>
<dbReference type="PANTHER" id="PTHR44167">
    <property type="entry name" value="OVARIAN-SPECIFIC SERINE/THREONINE-PROTEIN KINASE LOK-RELATED"/>
    <property type="match status" value="1"/>
</dbReference>
<dbReference type="GO" id="GO:0004674">
    <property type="term" value="F:protein serine/threonine kinase activity"/>
    <property type="evidence" value="ECO:0007669"/>
    <property type="project" value="UniProtKB-KW"/>
</dbReference>